<keyword evidence="7 13" id="KW-0819">tRNA processing</keyword>
<dbReference type="InterPro" id="IPR050156">
    <property type="entry name" value="TC-AMP_synthase_SUA5"/>
</dbReference>
<keyword evidence="10 13" id="KW-0067">ATP-binding</keyword>
<evidence type="ECO:0000256" key="12">
    <source>
        <dbReference type="ARBA" id="ARBA00048366"/>
    </source>
</evidence>
<feature type="binding site" evidence="14">
    <location>
        <position position="239"/>
    </location>
    <ligand>
        <name>ATP</name>
        <dbReference type="ChEBI" id="CHEBI:30616"/>
    </ligand>
</feature>
<dbReference type="InterPro" id="IPR005145">
    <property type="entry name" value="Sua5_C"/>
</dbReference>
<feature type="binding site" evidence="14">
    <location>
        <position position="198"/>
    </location>
    <ligand>
        <name>ATP</name>
        <dbReference type="ChEBI" id="CHEBI:30616"/>
    </ligand>
</feature>
<dbReference type="Gene3D" id="3.40.50.11030">
    <property type="entry name" value="Threonylcarbamoyl-AMP synthase, C-terminal domain"/>
    <property type="match status" value="1"/>
</dbReference>
<dbReference type="NCBIfam" id="TIGR00057">
    <property type="entry name" value="L-threonylcarbamoyladenylate synthase"/>
    <property type="match status" value="1"/>
</dbReference>
<feature type="binding site" evidence="14">
    <location>
        <position position="154"/>
    </location>
    <ligand>
        <name>ATP</name>
        <dbReference type="ChEBI" id="CHEBI:30616"/>
    </ligand>
</feature>
<comment type="caution">
    <text evidence="16">The sequence shown here is derived from an EMBL/GenBank/DDBJ whole genome shotgun (WGS) entry which is preliminary data.</text>
</comment>
<evidence type="ECO:0000256" key="9">
    <source>
        <dbReference type="ARBA" id="ARBA00022741"/>
    </source>
</evidence>
<evidence type="ECO:0000256" key="11">
    <source>
        <dbReference type="ARBA" id="ARBA00029774"/>
    </source>
</evidence>
<dbReference type="GO" id="GO:0005737">
    <property type="term" value="C:cytoplasm"/>
    <property type="evidence" value="ECO:0007669"/>
    <property type="project" value="UniProtKB-SubCell"/>
</dbReference>
<keyword evidence="6 13" id="KW-0808">Transferase</keyword>
<feature type="domain" description="YrdC-like" evidence="15">
    <location>
        <begin position="16"/>
        <end position="202"/>
    </location>
</feature>
<evidence type="ECO:0000256" key="1">
    <source>
        <dbReference type="ARBA" id="ARBA00004496"/>
    </source>
</evidence>
<evidence type="ECO:0000256" key="3">
    <source>
        <dbReference type="ARBA" id="ARBA00012584"/>
    </source>
</evidence>
<gene>
    <name evidence="16" type="ORF">Tfer_3035</name>
</gene>
<evidence type="ECO:0000256" key="6">
    <source>
        <dbReference type="ARBA" id="ARBA00022679"/>
    </source>
</evidence>
<dbReference type="PROSITE" id="PS51163">
    <property type="entry name" value="YRDC"/>
    <property type="match status" value="1"/>
</dbReference>
<keyword evidence="8 13" id="KW-0548">Nucleotidyltransferase</keyword>
<organism evidence="16 17">
    <name type="scientific">Thermincola ferriacetica</name>
    <dbReference type="NCBI Taxonomy" id="281456"/>
    <lineage>
        <taxon>Bacteria</taxon>
        <taxon>Bacillati</taxon>
        <taxon>Bacillota</taxon>
        <taxon>Clostridia</taxon>
        <taxon>Eubacteriales</taxon>
        <taxon>Thermincolaceae</taxon>
        <taxon>Thermincola</taxon>
    </lineage>
</organism>
<evidence type="ECO:0000256" key="5">
    <source>
        <dbReference type="ARBA" id="ARBA00022490"/>
    </source>
</evidence>
<evidence type="ECO:0000256" key="13">
    <source>
        <dbReference type="PIRNR" id="PIRNR004930"/>
    </source>
</evidence>
<feature type="binding site" evidence="14">
    <location>
        <position position="184"/>
    </location>
    <ligand>
        <name>L-threonine</name>
        <dbReference type="ChEBI" id="CHEBI:57926"/>
    </ligand>
</feature>
<feature type="binding site" evidence="14">
    <location>
        <position position="61"/>
    </location>
    <ligand>
        <name>ATP</name>
        <dbReference type="ChEBI" id="CHEBI:30616"/>
    </ligand>
</feature>
<dbReference type="GO" id="GO:0006450">
    <property type="term" value="P:regulation of translational fidelity"/>
    <property type="evidence" value="ECO:0007669"/>
    <property type="project" value="TreeGrafter"/>
</dbReference>
<feature type="binding site" evidence="14">
    <location>
        <position position="144"/>
    </location>
    <ligand>
        <name>ATP</name>
        <dbReference type="ChEBI" id="CHEBI:30616"/>
    </ligand>
</feature>
<dbReference type="Gene3D" id="3.90.870.10">
    <property type="entry name" value="DHBP synthase"/>
    <property type="match status" value="1"/>
</dbReference>
<evidence type="ECO:0000256" key="10">
    <source>
        <dbReference type="ARBA" id="ARBA00022840"/>
    </source>
</evidence>
<evidence type="ECO:0000256" key="4">
    <source>
        <dbReference type="ARBA" id="ARBA00015492"/>
    </source>
</evidence>
<evidence type="ECO:0000256" key="14">
    <source>
        <dbReference type="PIRSR" id="PIRSR004930-1"/>
    </source>
</evidence>
<feature type="binding site" evidence="14">
    <location>
        <position position="146"/>
    </location>
    <ligand>
        <name>ATP</name>
        <dbReference type="ChEBI" id="CHEBI:30616"/>
    </ligand>
</feature>
<dbReference type="PIRSF" id="PIRSF004930">
    <property type="entry name" value="Tln_factor_SUA5"/>
    <property type="match status" value="1"/>
</dbReference>
<feature type="binding site" evidence="14">
    <location>
        <position position="65"/>
    </location>
    <ligand>
        <name>ATP</name>
        <dbReference type="ChEBI" id="CHEBI:30616"/>
    </ligand>
</feature>
<dbReference type="SUPFAM" id="SSF55821">
    <property type="entry name" value="YrdC/RibB"/>
    <property type="match status" value="1"/>
</dbReference>
<dbReference type="PANTHER" id="PTHR17490">
    <property type="entry name" value="SUA5"/>
    <property type="match status" value="1"/>
</dbReference>
<dbReference type="FunFam" id="3.90.870.10:FF:000008">
    <property type="entry name" value="Threonylcarbamoyl-AMP synthase"/>
    <property type="match status" value="1"/>
</dbReference>
<dbReference type="RefSeq" id="WP_052218987.1">
    <property type="nucleotide sequence ID" value="NZ_LGTE01000032.1"/>
</dbReference>
<dbReference type="GO" id="GO:0003725">
    <property type="term" value="F:double-stranded RNA binding"/>
    <property type="evidence" value="ECO:0007669"/>
    <property type="project" value="UniProtKB-UniRule"/>
</dbReference>
<dbReference type="InterPro" id="IPR006070">
    <property type="entry name" value="Sua5-like_dom"/>
</dbReference>
<dbReference type="GO" id="GO:0008033">
    <property type="term" value="P:tRNA processing"/>
    <property type="evidence" value="ECO:0007669"/>
    <property type="project" value="UniProtKB-KW"/>
</dbReference>
<evidence type="ECO:0000256" key="8">
    <source>
        <dbReference type="ARBA" id="ARBA00022695"/>
    </source>
</evidence>
<dbReference type="GO" id="GO:0000049">
    <property type="term" value="F:tRNA binding"/>
    <property type="evidence" value="ECO:0007669"/>
    <property type="project" value="TreeGrafter"/>
</dbReference>
<comment type="function">
    <text evidence="13">Required for the formation of a threonylcarbamoyl group on adenosine at position 37 (t(6)A37) in tRNAs that read codons beginning with adenine.</text>
</comment>
<evidence type="ECO:0000313" key="16">
    <source>
        <dbReference type="EMBL" id="KNZ68397.1"/>
    </source>
</evidence>
<name>A0A0L6VYJ4_9FIRM</name>
<dbReference type="PANTHER" id="PTHR17490:SF16">
    <property type="entry name" value="THREONYLCARBAMOYL-AMP SYNTHASE"/>
    <property type="match status" value="1"/>
</dbReference>
<comment type="similarity">
    <text evidence="2 13">Belongs to the SUA5 family.</text>
</comment>
<proteinExistence type="inferred from homology"/>
<feature type="binding site" evidence="14">
    <location>
        <position position="120"/>
    </location>
    <ligand>
        <name>ATP</name>
        <dbReference type="ChEBI" id="CHEBI:30616"/>
    </ligand>
</feature>
<comment type="catalytic activity">
    <reaction evidence="12 13">
        <text>L-threonine + hydrogencarbonate + ATP = L-threonylcarbamoyladenylate + diphosphate + H2O</text>
        <dbReference type="Rhea" id="RHEA:36407"/>
        <dbReference type="ChEBI" id="CHEBI:15377"/>
        <dbReference type="ChEBI" id="CHEBI:17544"/>
        <dbReference type="ChEBI" id="CHEBI:30616"/>
        <dbReference type="ChEBI" id="CHEBI:33019"/>
        <dbReference type="ChEBI" id="CHEBI:57926"/>
        <dbReference type="ChEBI" id="CHEBI:73682"/>
        <dbReference type="EC" id="2.7.7.87"/>
    </reaction>
</comment>
<feature type="binding site" evidence="14">
    <location>
        <position position="70"/>
    </location>
    <ligand>
        <name>L-threonine</name>
        <dbReference type="ChEBI" id="CHEBI:57926"/>
    </ligand>
</feature>
<evidence type="ECO:0000259" key="15">
    <source>
        <dbReference type="PROSITE" id="PS51163"/>
    </source>
</evidence>
<dbReference type="GO" id="GO:0005524">
    <property type="term" value="F:ATP binding"/>
    <property type="evidence" value="ECO:0007669"/>
    <property type="project" value="UniProtKB-UniRule"/>
</dbReference>
<dbReference type="GO" id="GO:0061710">
    <property type="term" value="F:L-threonylcarbamoyladenylate synthase"/>
    <property type="evidence" value="ECO:0007669"/>
    <property type="project" value="UniProtKB-EC"/>
</dbReference>
<reference evidence="17" key="1">
    <citation type="submission" date="2015-07" db="EMBL/GenBank/DDBJ databases">
        <title>Complete Genome of Thermincola ferriacetica strain Z-0001T.</title>
        <authorList>
            <person name="Lusk B."/>
            <person name="Badalamenti J.P."/>
            <person name="Parameswaran P."/>
            <person name="Bond D.R."/>
            <person name="Torres C.I."/>
        </authorList>
    </citation>
    <scope>NUCLEOTIDE SEQUENCE [LARGE SCALE GENOMIC DNA]</scope>
    <source>
        <strain evidence="17">Z-0001</strain>
    </source>
</reference>
<feature type="binding site" evidence="14">
    <location>
        <position position="38"/>
    </location>
    <ligand>
        <name>L-threonine</name>
        <dbReference type="ChEBI" id="CHEBI:57926"/>
    </ligand>
</feature>
<keyword evidence="9 13" id="KW-0547">Nucleotide-binding</keyword>
<dbReference type="EC" id="2.7.7.87" evidence="3 13"/>
<evidence type="ECO:0000256" key="7">
    <source>
        <dbReference type="ARBA" id="ARBA00022694"/>
    </source>
</evidence>
<keyword evidence="5 13" id="KW-0963">Cytoplasm</keyword>
<sequence length="361" mass="38296">MAKTLLLKVDAQNPDPETISQAAEIIKRGGVVAFPTETVYGLGANALDGPAVQKIFAAKGRPSDNPLIVHIAEFSQLEMLVAEVPLTARRAMEVFWPGPLTIIMPCRDDIPRTVTGGLKTVGVRMPNHPVALALIKAAKLPIAAPSANSSGKPSPTEARHVMDDLAGKIDAVIDGGPAQVGVESTVLDMTGDTPVILRPGGVTREQLEAILGHVDLDLPSVDKIIHQAPKAPGMKYRHYSPEAKLILVKPVPGKAVADIIQALADRYRSKGMKVALMVSVETAAILPLEDVLCGILGHRGHLEEIAGNLFKVLREVDAQKPDVIIAEGFAEAGIGMAIMNRLTKAASQVIDQAFSSYNLNS</sequence>
<accession>A0A0L6VYJ4</accession>
<dbReference type="InterPro" id="IPR017945">
    <property type="entry name" value="DHBP_synth_RibB-like_a/b_dom"/>
</dbReference>
<dbReference type="PATRIC" id="fig|281456.6.peg.3177"/>
<evidence type="ECO:0000256" key="2">
    <source>
        <dbReference type="ARBA" id="ARBA00007663"/>
    </source>
</evidence>
<dbReference type="EMBL" id="LGTE01000032">
    <property type="protein sequence ID" value="KNZ68397.1"/>
    <property type="molecule type" value="Genomic_DNA"/>
</dbReference>
<protein>
    <recommendedName>
        <fullName evidence="4 13">Threonylcarbamoyl-AMP synthase</fullName>
        <shortName evidence="13">TC-AMP synthase</shortName>
        <ecNumber evidence="3 13">2.7.7.87</ecNumber>
    </recommendedName>
    <alternativeName>
        <fullName evidence="11 13">L-threonylcarbamoyladenylate synthase</fullName>
    </alternativeName>
</protein>
<feature type="binding site" evidence="14">
    <location>
        <position position="124"/>
    </location>
    <ligand>
        <name>L-threonine</name>
        <dbReference type="ChEBI" id="CHEBI:57926"/>
    </ligand>
</feature>
<dbReference type="InterPro" id="IPR010923">
    <property type="entry name" value="T(6)A37_SUA5"/>
</dbReference>
<keyword evidence="17" id="KW-1185">Reference proteome</keyword>
<comment type="subcellular location">
    <subcellularLocation>
        <location evidence="1 13">Cytoplasm</location>
    </subcellularLocation>
</comment>
<dbReference type="InterPro" id="IPR038385">
    <property type="entry name" value="Sua5/YwlC_C"/>
</dbReference>
<dbReference type="Pfam" id="PF01300">
    <property type="entry name" value="Sua5_yciO_yrdC"/>
    <property type="match status" value="1"/>
</dbReference>
<evidence type="ECO:0000313" key="17">
    <source>
        <dbReference type="Proteomes" id="UP000037175"/>
    </source>
</evidence>
<dbReference type="Proteomes" id="UP000037175">
    <property type="component" value="Unassembled WGS sequence"/>
</dbReference>
<dbReference type="Pfam" id="PF03481">
    <property type="entry name" value="Sua5_C"/>
    <property type="match status" value="1"/>
</dbReference>
<dbReference type="AlphaFoldDB" id="A0A0L6VYJ4"/>